<evidence type="ECO:0000313" key="6">
    <source>
        <dbReference type="EMBL" id="HIT85614.1"/>
    </source>
</evidence>
<dbReference type="AlphaFoldDB" id="A0A9D1H5I9"/>
<dbReference type="Proteomes" id="UP000824165">
    <property type="component" value="Unassembled WGS sequence"/>
</dbReference>
<feature type="coiled-coil region" evidence="4">
    <location>
        <begin position="618"/>
        <end position="663"/>
    </location>
</feature>
<feature type="coiled-coil region" evidence="4">
    <location>
        <begin position="556"/>
        <end position="583"/>
    </location>
</feature>
<dbReference type="Gene3D" id="3.40.50.300">
    <property type="entry name" value="P-loop containing nucleotide triphosphate hydrolases"/>
    <property type="match status" value="2"/>
</dbReference>
<dbReference type="PANTHER" id="PTHR32114:SF2">
    <property type="entry name" value="ABC TRANSPORTER ABCH.3"/>
    <property type="match status" value="1"/>
</dbReference>
<evidence type="ECO:0000256" key="4">
    <source>
        <dbReference type="SAM" id="Coils"/>
    </source>
</evidence>
<evidence type="ECO:0000313" key="7">
    <source>
        <dbReference type="Proteomes" id="UP000824165"/>
    </source>
</evidence>
<dbReference type="InterPro" id="IPR038729">
    <property type="entry name" value="Rad50/SbcC_AAA"/>
</dbReference>
<dbReference type="PANTHER" id="PTHR32114">
    <property type="entry name" value="ABC TRANSPORTER ABCH.3"/>
    <property type="match status" value="1"/>
</dbReference>
<dbReference type="SUPFAM" id="SSF52540">
    <property type="entry name" value="P-loop containing nucleoside triphosphate hydrolases"/>
    <property type="match status" value="1"/>
</dbReference>
<dbReference type="GO" id="GO:0016887">
    <property type="term" value="F:ATP hydrolysis activity"/>
    <property type="evidence" value="ECO:0007669"/>
    <property type="project" value="InterPro"/>
</dbReference>
<gene>
    <name evidence="6" type="ORF">IAA60_06895</name>
</gene>
<protein>
    <recommendedName>
        <fullName evidence="3">Nuclease SbcCD subunit C</fullName>
    </recommendedName>
</protein>
<dbReference type="InterPro" id="IPR027417">
    <property type="entry name" value="P-loop_NTPase"/>
</dbReference>
<name>A0A9D1H5I9_9FIRM</name>
<evidence type="ECO:0000256" key="2">
    <source>
        <dbReference type="ARBA" id="ARBA00011322"/>
    </source>
</evidence>
<feature type="coiled-coil region" evidence="4">
    <location>
        <begin position="226"/>
        <end position="253"/>
    </location>
</feature>
<accession>A0A9D1H5I9</accession>
<keyword evidence="4" id="KW-0175">Coiled coil</keyword>
<reference evidence="6" key="2">
    <citation type="journal article" date="2021" name="PeerJ">
        <title>Extensive microbial diversity within the chicken gut microbiome revealed by metagenomics and culture.</title>
        <authorList>
            <person name="Gilroy R."/>
            <person name="Ravi A."/>
            <person name="Getino M."/>
            <person name="Pursley I."/>
            <person name="Horton D.L."/>
            <person name="Alikhan N.F."/>
            <person name="Baker D."/>
            <person name="Gharbi K."/>
            <person name="Hall N."/>
            <person name="Watson M."/>
            <person name="Adriaenssens E.M."/>
            <person name="Foster-Nyarko E."/>
            <person name="Jarju S."/>
            <person name="Secka A."/>
            <person name="Antonio M."/>
            <person name="Oren A."/>
            <person name="Chaudhuri R.R."/>
            <person name="La Ragione R."/>
            <person name="Hildebrand F."/>
            <person name="Pallen M.J."/>
        </authorList>
    </citation>
    <scope>NUCLEOTIDE SEQUENCE</scope>
    <source>
        <strain evidence="6">CHK181-108</strain>
    </source>
</reference>
<feature type="domain" description="Rad50/SbcC-type AAA" evidence="5">
    <location>
        <begin position="5"/>
        <end position="229"/>
    </location>
</feature>
<evidence type="ECO:0000256" key="3">
    <source>
        <dbReference type="ARBA" id="ARBA00013368"/>
    </source>
</evidence>
<organism evidence="6 7">
    <name type="scientific">Candidatus Ornithomonoglobus intestinigallinarum</name>
    <dbReference type="NCBI Taxonomy" id="2840894"/>
    <lineage>
        <taxon>Bacteria</taxon>
        <taxon>Bacillati</taxon>
        <taxon>Bacillota</taxon>
        <taxon>Clostridia</taxon>
        <taxon>Candidatus Ornithomonoglobus</taxon>
    </lineage>
</organism>
<comment type="subunit">
    <text evidence="2">Heterodimer of SbcC and SbcD.</text>
</comment>
<evidence type="ECO:0000256" key="1">
    <source>
        <dbReference type="ARBA" id="ARBA00006930"/>
    </source>
</evidence>
<comment type="caution">
    <text evidence="6">The sequence shown here is derived from an EMBL/GenBank/DDBJ whole genome shotgun (WGS) entry which is preliminary data.</text>
</comment>
<proteinExistence type="inferred from homology"/>
<dbReference type="Pfam" id="PF13476">
    <property type="entry name" value="AAA_23"/>
    <property type="match status" value="1"/>
</dbReference>
<dbReference type="Pfam" id="PF13558">
    <property type="entry name" value="SbcC_Walker_B"/>
    <property type="match status" value="1"/>
</dbReference>
<evidence type="ECO:0000259" key="5">
    <source>
        <dbReference type="Pfam" id="PF13476"/>
    </source>
</evidence>
<feature type="coiled-coil region" evidence="4">
    <location>
        <begin position="305"/>
        <end position="353"/>
    </location>
</feature>
<reference evidence="6" key="1">
    <citation type="submission" date="2020-10" db="EMBL/GenBank/DDBJ databases">
        <authorList>
            <person name="Gilroy R."/>
        </authorList>
    </citation>
    <scope>NUCLEOTIDE SEQUENCE</scope>
    <source>
        <strain evidence="6">CHK181-108</strain>
    </source>
</reference>
<dbReference type="EMBL" id="DVLU01000066">
    <property type="protein sequence ID" value="HIT85614.1"/>
    <property type="molecule type" value="Genomic_DNA"/>
</dbReference>
<dbReference type="GO" id="GO:0006302">
    <property type="term" value="P:double-strand break repair"/>
    <property type="evidence" value="ECO:0007669"/>
    <property type="project" value="InterPro"/>
</dbReference>
<sequence length="854" mass="93936">MRPLKLTMSAFGSYGNKTEIDFSRLDGLYIITGDTGAGKTTIFDAIAFALYGEASGSVREPSMMRSDFAEDKTPTFVELEFLYRGETYKIERSPAYKKSGRSSPVPASAALTMPDGSVKTGAREVTKAVTELLGIDKGQFTQTAMIAQGDFLKLLLADTEERGKIFRKIFATDIFTEFQERLKSLSAKARLELGDAKAAVCRCAEAAGIEAELETPEQLSALSDMLAEITNAAKAENKRLKAEEKRLRAKSGEALKSITLLGSMYSSLDLDEGEADDEIKGEIESEIKSGKAASFADELSRIRSDLEERKKIDSAKEELKKLSAQGGEYRALISELEKSTGELNEKLASAKKQLDDFSDTALMLEKTEAQLEICRSALCGIDAAFEKLSLFDDINKRLTRAQDLYLIAEKDFKLAKSAALDAEEGFLREQAGIIAASLTDGAPCPVCGSLSHPSPAQLSEGAPSENDIKRLKSEADKKSEIRAEKSKAAAETSMERDICADEINAIAAKYGCTADTLSDTLSERRSSLLETQSALNAERQKINDAAKLRITLLTSVRHLEEKLETVEKKRGEYRERLSETELKIHSSKSRIDEMESHLHYGDVVKEKAARLASAKACITQLTEEYKAKAAQYEKETADTEKRLREAFSRLDAAKNASKKYKERMPVYFEARKRYENLTSLSKTASGDLSGRAKLAFEQYIQRAYFDRVIASANARLLKLTGGRYKLVRCSEPLNIRAKTGLELDIFDYYTGRLRSVRSLSGGEGFKASLALALGMSDMIQQSSGGVRLDSMFIDEGFGALDAESLDQAVNILSKLADGSRSVGVISHVEELKERIGKKLIVKKTREGSSVLLDI</sequence>
<comment type="similarity">
    <text evidence="1">Belongs to the SMC family. SbcC subfamily.</text>
</comment>